<accession>A0A3A1WMJ2</accession>
<dbReference type="Proteomes" id="UP000265750">
    <property type="component" value="Unassembled WGS sequence"/>
</dbReference>
<organism evidence="2 3">
    <name type="scientific">Aureimonas flava</name>
    <dbReference type="NCBI Taxonomy" id="2320271"/>
    <lineage>
        <taxon>Bacteria</taxon>
        <taxon>Pseudomonadati</taxon>
        <taxon>Pseudomonadota</taxon>
        <taxon>Alphaproteobacteria</taxon>
        <taxon>Hyphomicrobiales</taxon>
        <taxon>Aurantimonadaceae</taxon>
        <taxon>Aureimonas</taxon>
    </lineage>
</organism>
<dbReference type="Gene3D" id="3.90.1570.10">
    <property type="entry name" value="tt1808, chain A"/>
    <property type="match status" value="1"/>
</dbReference>
<proteinExistence type="predicted"/>
<dbReference type="AlphaFoldDB" id="A0A3A1WMJ2"/>
<dbReference type="RefSeq" id="WP_119538854.1">
    <property type="nucleotide sequence ID" value="NZ_QYRN01000002.1"/>
</dbReference>
<protein>
    <submittedName>
        <fullName evidence="2">Uma2 family endonuclease</fullName>
    </submittedName>
</protein>
<dbReference type="PANTHER" id="PTHR36558">
    <property type="entry name" value="GLR1098 PROTEIN"/>
    <property type="match status" value="1"/>
</dbReference>
<dbReference type="SUPFAM" id="SSF52980">
    <property type="entry name" value="Restriction endonuclease-like"/>
    <property type="match status" value="1"/>
</dbReference>
<dbReference type="PANTHER" id="PTHR36558:SF1">
    <property type="entry name" value="RESTRICTION ENDONUCLEASE DOMAIN-CONTAINING PROTEIN-RELATED"/>
    <property type="match status" value="1"/>
</dbReference>
<dbReference type="GO" id="GO:0004519">
    <property type="term" value="F:endonuclease activity"/>
    <property type="evidence" value="ECO:0007669"/>
    <property type="project" value="UniProtKB-KW"/>
</dbReference>
<keyword evidence="2" id="KW-0540">Nuclease</keyword>
<gene>
    <name evidence="2" type="ORF">D3218_05365</name>
</gene>
<sequence>MSVVSAVVPWTTDAFLDWQAEQDDRYELVDGFPLKMMTGATRRHDLVVVNILVALRIRLRNGPCIPFTADGAVETRPGQIRRPDVGVDCGPTDPDARIASEPTVVFEVLSPSTRDFDRLRKIGEYKSMPLLRHIVLMEPDRSHAVVWSRIERADWEEHTLEGMEAVLPLPGIAIELRLDELYEGVLA</sequence>
<dbReference type="OrthoDB" id="155284at2"/>
<name>A0A3A1WMJ2_9HYPH</name>
<keyword evidence="2" id="KW-0255">Endonuclease</keyword>
<dbReference type="CDD" id="cd06260">
    <property type="entry name" value="DUF820-like"/>
    <property type="match status" value="1"/>
</dbReference>
<keyword evidence="3" id="KW-1185">Reference proteome</keyword>
<reference evidence="3" key="1">
    <citation type="submission" date="2018-09" db="EMBL/GenBank/DDBJ databases">
        <authorList>
            <person name="Tuo L."/>
        </authorList>
    </citation>
    <scope>NUCLEOTIDE SEQUENCE [LARGE SCALE GENOMIC DNA]</scope>
    <source>
        <strain evidence="3">M2BS4Y-1</strain>
    </source>
</reference>
<feature type="domain" description="Putative restriction endonuclease" evidence="1">
    <location>
        <begin position="13"/>
        <end position="176"/>
    </location>
</feature>
<evidence type="ECO:0000313" key="3">
    <source>
        <dbReference type="Proteomes" id="UP000265750"/>
    </source>
</evidence>
<dbReference type="InterPro" id="IPR008538">
    <property type="entry name" value="Uma2"/>
</dbReference>
<dbReference type="Pfam" id="PF05685">
    <property type="entry name" value="Uma2"/>
    <property type="match status" value="1"/>
</dbReference>
<dbReference type="InterPro" id="IPR011335">
    <property type="entry name" value="Restrct_endonuc-II-like"/>
</dbReference>
<evidence type="ECO:0000313" key="2">
    <source>
        <dbReference type="EMBL" id="RIY02777.1"/>
    </source>
</evidence>
<comment type="caution">
    <text evidence="2">The sequence shown here is derived from an EMBL/GenBank/DDBJ whole genome shotgun (WGS) entry which is preliminary data.</text>
</comment>
<keyword evidence="2" id="KW-0378">Hydrolase</keyword>
<evidence type="ECO:0000259" key="1">
    <source>
        <dbReference type="Pfam" id="PF05685"/>
    </source>
</evidence>
<dbReference type="InterPro" id="IPR012296">
    <property type="entry name" value="Nuclease_put_TT1808"/>
</dbReference>
<dbReference type="EMBL" id="QYRN01000002">
    <property type="protein sequence ID" value="RIY02777.1"/>
    <property type="molecule type" value="Genomic_DNA"/>
</dbReference>